<dbReference type="GO" id="GO:0005975">
    <property type="term" value="P:carbohydrate metabolic process"/>
    <property type="evidence" value="ECO:0007669"/>
    <property type="project" value="InterPro"/>
</dbReference>
<dbReference type="InterPro" id="IPR001360">
    <property type="entry name" value="Glyco_hydro_1"/>
</dbReference>
<keyword evidence="3" id="KW-0326">Glycosidase</keyword>
<protein>
    <submittedName>
        <fullName evidence="5">Glyco_hydro_1</fullName>
    </submittedName>
</protein>
<dbReference type="SUPFAM" id="SSF51445">
    <property type="entry name" value="(Trans)glycosidases"/>
    <property type="match status" value="1"/>
</dbReference>
<dbReference type="Pfam" id="PF00232">
    <property type="entry name" value="Glyco_hydro_1"/>
    <property type="match status" value="1"/>
</dbReference>
<proteinExistence type="inferred from homology"/>
<accession>A0A060BYZ9</accession>
<dbReference type="PANTHER" id="PTHR10353">
    <property type="entry name" value="GLYCOSYL HYDROLASE"/>
    <property type="match status" value="1"/>
</dbReference>
<dbReference type="PRINTS" id="PR00131">
    <property type="entry name" value="GLHYDRLASE1"/>
</dbReference>
<dbReference type="InterPro" id="IPR017853">
    <property type="entry name" value="GH"/>
</dbReference>
<dbReference type="PANTHER" id="PTHR10353:SF36">
    <property type="entry name" value="LP05116P"/>
    <property type="match status" value="1"/>
</dbReference>
<dbReference type="EMBL" id="KF118469">
    <property type="protein sequence ID" value="AIA85731.1"/>
    <property type="molecule type" value="Genomic_DNA"/>
</dbReference>
<organism evidence="5">
    <name type="scientific">uncultured Thermotoga sp</name>
    <dbReference type="NCBI Taxonomy" id="388610"/>
    <lineage>
        <taxon>Bacteria</taxon>
        <taxon>Thermotogati</taxon>
        <taxon>Thermotogota</taxon>
        <taxon>Thermotogae</taxon>
        <taxon>Thermotogales</taxon>
        <taxon>Thermotogaceae</taxon>
        <taxon>Thermotoga</taxon>
        <taxon>environmental samples</taxon>
    </lineage>
</organism>
<evidence type="ECO:0000256" key="2">
    <source>
        <dbReference type="ARBA" id="ARBA00022801"/>
    </source>
</evidence>
<evidence type="ECO:0000256" key="1">
    <source>
        <dbReference type="ARBA" id="ARBA00010838"/>
    </source>
</evidence>
<sequence length="73" mass="8553">MYVRAHLAQMRRAMADGVEVQGYFPWTLVDNYEWTEGYGANFGLFAFDPETKKRIIQPSAQWFANYIKAYPQP</sequence>
<name>A0A060BYZ9_9THEM</name>
<dbReference type="Gene3D" id="3.20.20.80">
    <property type="entry name" value="Glycosidases"/>
    <property type="match status" value="1"/>
</dbReference>
<evidence type="ECO:0000256" key="4">
    <source>
        <dbReference type="RuleBase" id="RU003690"/>
    </source>
</evidence>
<dbReference type="AlphaFoldDB" id="A0A060BYZ9"/>
<keyword evidence="2" id="KW-0378">Hydrolase</keyword>
<reference evidence="5" key="1">
    <citation type="journal article" date="2013" name="Environ. Microbiol.">
        <title>Seasonally variable intestinal metagenomes of the red palm weevil (Rhynchophorus ferrugineus).</title>
        <authorList>
            <person name="Jia S."/>
            <person name="Zhang X."/>
            <person name="Zhang G."/>
            <person name="Yin A."/>
            <person name="Zhang S."/>
            <person name="Li F."/>
            <person name="Wang L."/>
            <person name="Zhao D."/>
            <person name="Yun Q."/>
            <person name="Tala"/>
            <person name="Wang J."/>
            <person name="Sun G."/>
            <person name="Baabdullah M."/>
            <person name="Yu X."/>
            <person name="Hu S."/>
            <person name="Al-Mssallem I.S."/>
            <person name="Yu J."/>
        </authorList>
    </citation>
    <scope>NUCLEOTIDE SEQUENCE</scope>
</reference>
<comment type="similarity">
    <text evidence="1 4">Belongs to the glycosyl hydrolase 1 family.</text>
</comment>
<evidence type="ECO:0000256" key="3">
    <source>
        <dbReference type="ARBA" id="ARBA00023295"/>
    </source>
</evidence>
<evidence type="ECO:0000313" key="5">
    <source>
        <dbReference type="EMBL" id="AIA85731.1"/>
    </source>
</evidence>
<dbReference type="GO" id="GO:0008422">
    <property type="term" value="F:beta-glucosidase activity"/>
    <property type="evidence" value="ECO:0007669"/>
    <property type="project" value="TreeGrafter"/>
</dbReference>